<keyword evidence="3" id="KW-0812">Transmembrane</keyword>
<evidence type="ECO:0000313" key="4">
    <source>
        <dbReference type="EMBL" id="CAI0403186.1"/>
    </source>
</evidence>
<dbReference type="EMBL" id="CAMGYJ010000004">
    <property type="protein sequence ID" value="CAI0403186.1"/>
    <property type="molecule type" value="Genomic_DNA"/>
</dbReference>
<evidence type="ECO:0000313" key="5">
    <source>
        <dbReference type="Proteomes" id="UP001154282"/>
    </source>
</evidence>
<feature type="coiled-coil region" evidence="1">
    <location>
        <begin position="185"/>
        <end position="219"/>
    </location>
</feature>
<name>A0AAV0J080_9ROSI</name>
<feature type="compositionally biased region" description="Basic and acidic residues" evidence="2">
    <location>
        <begin position="234"/>
        <end position="253"/>
    </location>
</feature>
<dbReference type="AlphaFoldDB" id="A0AAV0J080"/>
<evidence type="ECO:0000256" key="2">
    <source>
        <dbReference type="SAM" id="MobiDB-lite"/>
    </source>
</evidence>
<reference evidence="4" key="1">
    <citation type="submission" date="2022-08" db="EMBL/GenBank/DDBJ databases">
        <authorList>
            <person name="Gutierrez-Valencia J."/>
        </authorList>
    </citation>
    <scope>NUCLEOTIDE SEQUENCE</scope>
</reference>
<gene>
    <name evidence="4" type="ORF">LITE_LOCUS11930</name>
</gene>
<keyword evidence="1" id="KW-0175">Coiled coil</keyword>
<keyword evidence="3" id="KW-1133">Transmembrane helix</keyword>
<comment type="caution">
    <text evidence="4">The sequence shown here is derived from an EMBL/GenBank/DDBJ whole genome shotgun (WGS) entry which is preliminary data.</text>
</comment>
<sequence>MNTPVRPRPSLRFRDQLPAGTAVGGVPGWAGLDYVGLLDSVGLLDYGHGLLLEVFLGRILGGLELDSVGLLDSVGSIFLGIINLILGFLPTAASVHRWFRHGNRRTTVAMLRAGGTHRKQPELKMYDLSLFQGRAEQNEHHKVASIHGNCGSAQSELDSVRHKMKEYDTQVSSIVKEQQKQLHKITEIKLEQKKLENELKRMEMEHNDCSTRVEKLLEKHAWIVTENQLFGRRGTDYDFESRDPHRARTELEKQSNQGD</sequence>
<keyword evidence="5" id="KW-1185">Reference proteome</keyword>
<feature type="region of interest" description="Disordered" evidence="2">
    <location>
        <begin position="234"/>
        <end position="259"/>
    </location>
</feature>
<organism evidence="4 5">
    <name type="scientific">Linum tenue</name>
    <dbReference type="NCBI Taxonomy" id="586396"/>
    <lineage>
        <taxon>Eukaryota</taxon>
        <taxon>Viridiplantae</taxon>
        <taxon>Streptophyta</taxon>
        <taxon>Embryophyta</taxon>
        <taxon>Tracheophyta</taxon>
        <taxon>Spermatophyta</taxon>
        <taxon>Magnoliopsida</taxon>
        <taxon>eudicotyledons</taxon>
        <taxon>Gunneridae</taxon>
        <taxon>Pentapetalae</taxon>
        <taxon>rosids</taxon>
        <taxon>fabids</taxon>
        <taxon>Malpighiales</taxon>
        <taxon>Linaceae</taxon>
        <taxon>Linum</taxon>
    </lineage>
</organism>
<evidence type="ECO:0000256" key="1">
    <source>
        <dbReference type="SAM" id="Coils"/>
    </source>
</evidence>
<evidence type="ECO:0000256" key="3">
    <source>
        <dbReference type="SAM" id="Phobius"/>
    </source>
</evidence>
<protein>
    <submittedName>
        <fullName evidence="4">Uncharacterized protein</fullName>
    </submittedName>
</protein>
<proteinExistence type="predicted"/>
<keyword evidence="3" id="KW-0472">Membrane</keyword>
<feature type="transmembrane region" description="Helical" evidence="3">
    <location>
        <begin position="74"/>
        <end position="95"/>
    </location>
</feature>
<dbReference type="Proteomes" id="UP001154282">
    <property type="component" value="Unassembled WGS sequence"/>
</dbReference>
<accession>A0AAV0J080</accession>